<dbReference type="GO" id="GO:0035485">
    <property type="term" value="F:adenine/guanine mispair binding"/>
    <property type="evidence" value="ECO:0007669"/>
    <property type="project" value="TreeGrafter"/>
</dbReference>
<comment type="similarity">
    <text evidence="2">Belongs to the Nth/MutY family.</text>
</comment>
<dbReference type="PANTHER" id="PTHR42944">
    <property type="entry name" value="ADENINE DNA GLYCOSYLASE"/>
    <property type="match status" value="1"/>
</dbReference>
<dbReference type="SMART" id="SM00478">
    <property type="entry name" value="ENDO3c"/>
    <property type="match status" value="1"/>
</dbReference>
<evidence type="ECO:0000256" key="8">
    <source>
        <dbReference type="ARBA" id="ARBA00023204"/>
    </source>
</evidence>
<evidence type="ECO:0000313" key="12">
    <source>
        <dbReference type="Proteomes" id="UP000183206"/>
    </source>
</evidence>
<dbReference type="InterPro" id="IPR003265">
    <property type="entry name" value="HhH-GPD_domain"/>
</dbReference>
<dbReference type="PROSITE" id="PS01155">
    <property type="entry name" value="ENDONUCLEASE_III_2"/>
    <property type="match status" value="1"/>
</dbReference>
<proteinExistence type="inferred from homology"/>
<dbReference type="AlphaFoldDB" id="A0A1J4V6K5"/>
<dbReference type="PANTHER" id="PTHR42944:SF1">
    <property type="entry name" value="ADENINE DNA GLYCOSYLASE"/>
    <property type="match status" value="1"/>
</dbReference>
<dbReference type="GO" id="GO:0006298">
    <property type="term" value="P:mismatch repair"/>
    <property type="evidence" value="ECO:0007669"/>
    <property type="project" value="TreeGrafter"/>
</dbReference>
<dbReference type="Proteomes" id="UP000183206">
    <property type="component" value="Unassembled WGS sequence"/>
</dbReference>
<dbReference type="Gene3D" id="1.10.1670.10">
    <property type="entry name" value="Helix-hairpin-Helix base-excision DNA repair enzymes (C-terminal)"/>
    <property type="match status" value="1"/>
</dbReference>
<dbReference type="GO" id="GO:0034039">
    <property type="term" value="F:8-oxo-7,8-dihydroguanine DNA N-glycosylase activity"/>
    <property type="evidence" value="ECO:0007669"/>
    <property type="project" value="TreeGrafter"/>
</dbReference>
<dbReference type="GO" id="GO:0046872">
    <property type="term" value="F:metal ion binding"/>
    <property type="evidence" value="ECO:0007669"/>
    <property type="project" value="UniProtKB-KW"/>
</dbReference>
<dbReference type="InterPro" id="IPR004036">
    <property type="entry name" value="Endonuclease-III-like_CS2"/>
</dbReference>
<keyword evidence="9" id="KW-0326">Glycosidase</keyword>
<evidence type="ECO:0000256" key="3">
    <source>
        <dbReference type="ARBA" id="ARBA00022723"/>
    </source>
</evidence>
<evidence type="ECO:0000256" key="6">
    <source>
        <dbReference type="ARBA" id="ARBA00023004"/>
    </source>
</evidence>
<reference evidence="11 12" key="1">
    <citation type="journal article" date="2016" name="Environ. Microbiol.">
        <title>Genomic resolution of a cold subsurface aquifer community provides metabolic insights for novel microbes adapted to high CO concentrations.</title>
        <authorList>
            <person name="Probst A.J."/>
            <person name="Castelle C.J."/>
            <person name="Singh A."/>
            <person name="Brown C.T."/>
            <person name="Anantharaman K."/>
            <person name="Sharon I."/>
            <person name="Hug L.A."/>
            <person name="Burstein D."/>
            <person name="Emerson J.B."/>
            <person name="Thomas B.C."/>
            <person name="Banfield J.F."/>
        </authorList>
    </citation>
    <scope>NUCLEOTIDE SEQUENCE [LARGE SCALE GENOMIC DNA]</scope>
    <source>
        <strain evidence="11">CG1_02_47_685</strain>
    </source>
</reference>
<accession>A0A1J4V6K5</accession>
<keyword evidence="3" id="KW-0479">Metal-binding</keyword>
<sequence length="274" mass="31484">METDKTPAYNIHTFRRTIWAFYRTQKRAFPWRETADPYEILVSEIMLQQTQTSRVEQKYEPFLKRFPNVETLAGASMAEVLAMWQGLGYNRRAQALWKMAKIIRDEFCGVVPNDQEALVALPGIGEATASAMRVFAWNEPAVFIETNIRRVFIHFFFAHATTVADADIMPLVARALPRKRAREWYSALMDFGAHLPKIIKNPNHKSKGYAKQSRFKGSSRQTRGLIIKFLLTNGPSTTERIGKETKDDRLEKILANLTEEGLLVKNKKRYAVIS</sequence>
<comment type="caution">
    <text evidence="11">The sequence shown here is derived from an EMBL/GenBank/DDBJ whole genome shotgun (WGS) entry which is preliminary data.</text>
</comment>
<dbReference type="SUPFAM" id="SSF48150">
    <property type="entry name" value="DNA-glycosylase"/>
    <property type="match status" value="1"/>
</dbReference>
<dbReference type="GO" id="GO:0000701">
    <property type="term" value="F:purine-specific mismatch base pair DNA N-glycosylase activity"/>
    <property type="evidence" value="ECO:0007669"/>
    <property type="project" value="TreeGrafter"/>
</dbReference>
<evidence type="ECO:0000256" key="1">
    <source>
        <dbReference type="ARBA" id="ARBA00001966"/>
    </source>
</evidence>
<keyword evidence="4" id="KW-0227">DNA damage</keyword>
<dbReference type="InterPro" id="IPR011257">
    <property type="entry name" value="DNA_glycosylase"/>
</dbReference>
<evidence type="ECO:0000256" key="5">
    <source>
        <dbReference type="ARBA" id="ARBA00022801"/>
    </source>
</evidence>
<evidence type="ECO:0000256" key="2">
    <source>
        <dbReference type="ARBA" id="ARBA00008343"/>
    </source>
</evidence>
<evidence type="ECO:0000256" key="9">
    <source>
        <dbReference type="ARBA" id="ARBA00023295"/>
    </source>
</evidence>
<evidence type="ECO:0000259" key="10">
    <source>
        <dbReference type="SMART" id="SM00478"/>
    </source>
</evidence>
<dbReference type="InterPro" id="IPR023170">
    <property type="entry name" value="HhH_base_excis_C"/>
</dbReference>
<keyword evidence="5" id="KW-0378">Hydrolase</keyword>
<dbReference type="GO" id="GO:0051536">
    <property type="term" value="F:iron-sulfur cluster binding"/>
    <property type="evidence" value="ECO:0007669"/>
    <property type="project" value="UniProtKB-KW"/>
</dbReference>
<organism evidence="11 12">
    <name type="scientific">Candidatus Nomurabacteria bacterium CG1_02_47_685</name>
    <dbReference type="NCBI Taxonomy" id="1805282"/>
    <lineage>
        <taxon>Bacteria</taxon>
        <taxon>Candidatus Nomuraibacteriota</taxon>
    </lineage>
</organism>
<keyword evidence="8" id="KW-0234">DNA repair</keyword>
<comment type="cofactor">
    <cofactor evidence="1">
        <name>[4Fe-4S] cluster</name>
        <dbReference type="ChEBI" id="CHEBI:49883"/>
    </cofactor>
</comment>
<evidence type="ECO:0000256" key="7">
    <source>
        <dbReference type="ARBA" id="ARBA00023014"/>
    </source>
</evidence>
<feature type="domain" description="HhH-GPD" evidence="10">
    <location>
        <begin position="46"/>
        <end position="194"/>
    </location>
</feature>
<keyword evidence="7" id="KW-0411">Iron-sulfur</keyword>
<dbReference type="GO" id="GO:0006284">
    <property type="term" value="P:base-excision repair"/>
    <property type="evidence" value="ECO:0007669"/>
    <property type="project" value="InterPro"/>
</dbReference>
<dbReference type="InterPro" id="IPR044298">
    <property type="entry name" value="MIG/MutY"/>
</dbReference>
<protein>
    <recommendedName>
        <fullName evidence="10">HhH-GPD domain-containing protein</fullName>
    </recommendedName>
</protein>
<name>A0A1J4V6K5_9BACT</name>
<evidence type="ECO:0000256" key="4">
    <source>
        <dbReference type="ARBA" id="ARBA00022763"/>
    </source>
</evidence>
<dbReference type="Pfam" id="PF00730">
    <property type="entry name" value="HhH-GPD"/>
    <property type="match status" value="1"/>
</dbReference>
<dbReference type="STRING" id="1805282.AUJ44_01675"/>
<keyword evidence="6" id="KW-0408">Iron</keyword>
<evidence type="ECO:0000313" key="11">
    <source>
        <dbReference type="EMBL" id="OIO32780.1"/>
    </source>
</evidence>
<dbReference type="EMBL" id="MNVO01000027">
    <property type="protein sequence ID" value="OIO32780.1"/>
    <property type="molecule type" value="Genomic_DNA"/>
</dbReference>
<dbReference type="GO" id="GO:0032357">
    <property type="term" value="F:oxidized purine DNA binding"/>
    <property type="evidence" value="ECO:0007669"/>
    <property type="project" value="TreeGrafter"/>
</dbReference>
<dbReference type="CDD" id="cd00056">
    <property type="entry name" value="ENDO3c"/>
    <property type="match status" value="1"/>
</dbReference>
<gene>
    <name evidence="11" type="ORF">AUJ44_01675</name>
</gene>
<dbReference type="Gene3D" id="1.10.340.30">
    <property type="entry name" value="Hypothetical protein, domain 2"/>
    <property type="match status" value="1"/>
</dbReference>